<protein>
    <recommendedName>
        <fullName evidence="7">Thyroglobulin type-1 domain-containing protein</fullName>
    </recommendedName>
</protein>
<evidence type="ECO:0000256" key="4">
    <source>
        <dbReference type="ARBA" id="ARBA00023157"/>
    </source>
</evidence>
<dbReference type="OrthoDB" id="1725934at2759"/>
<proteinExistence type="predicted"/>
<dbReference type="PROSITE" id="PS51162">
    <property type="entry name" value="THYROGLOBULIN_1_2"/>
    <property type="match status" value="2"/>
</dbReference>
<dbReference type="GO" id="GO:0005604">
    <property type="term" value="C:basement membrane"/>
    <property type="evidence" value="ECO:0007669"/>
    <property type="project" value="TreeGrafter"/>
</dbReference>
<dbReference type="Proteomes" id="UP000410492">
    <property type="component" value="Unassembled WGS sequence"/>
</dbReference>
<dbReference type="AlphaFoldDB" id="A0A653BTD7"/>
<dbReference type="Pfam" id="PF00086">
    <property type="entry name" value="Thyroglobulin_1"/>
    <property type="match status" value="2"/>
</dbReference>
<dbReference type="InterPro" id="IPR000716">
    <property type="entry name" value="Thyroglobulin_1"/>
</dbReference>
<accession>A0A653BTD7</accession>
<dbReference type="PANTHER" id="PTHR12352">
    <property type="entry name" value="SECRETED MODULAR CALCIUM-BINDING PROTEIN"/>
    <property type="match status" value="1"/>
</dbReference>
<name>A0A653BTD7_CALMS</name>
<evidence type="ECO:0000259" key="7">
    <source>
        <dbReference type="PROSITE" id="PS51162"/>
    </source>
</evidence>
<dbReference type="GO" id="GO:0007160">
    <property type="term" value="P:cell-matrix adhesion"/>
    <property type="evidence" value="ECO:0007669"/>
    <property type="project" value="TreeGrafter"/>
</dbReference>
<dbReference type="Gene3D" id="4.10.800.10">
    <property type="entry name" value="Thyroglobulin type-1"/>
    <property type="match status" value="2"/>
</dbReference>
<comment type="subcellular location">
    <subcellularLocation>
        <location evidence="1">Secreted</location>
    </subcellularLocation>
</comment>
<dbReference type="GO" id="GO:0005615">
    <property type="term" value="C:extracellular space"/>
    <property type="evidence" value="ECO:0007669"/>
    <property type="project" value="TreeGrafter"/>
</dbReference>
<evidence type="ECO:0000256" key="3">
    <source>
        <dbReference type="ARBA" id="ARBA00022737"/>
    </source>
</evidence>
<evidence type="ECO:0000313" key="9">
    <source>
        <dbReference type="Proteomes" id="UP000410492"/>
    </source>
</evidence>
<feature type="domain" description="Thyroglobulin type-1" evidence="7">
    <location>
        <begin position="113"/>
        <end position="184"/>
    </location>
</feature>
<keyword evidence="4" id="KW-1015">Disulfide bond</keyword>
<evidence type="ECO:0000256" key="5">
    <source>
        <dbReference type="PROSITE-ProRule" id="PRU00500"/>
    </source>
</evidence>
<dbReference type="InterPro" id="IPR051950">
    <property type="entry name" value="Dev_reg/Prot_inhib"/>
</dbReference>
<evidence type="ECO:0000256" key="1">
    <source>
        <dbReference type="ARBA" id="ARBA00004613"/>
    </source>
</evidence>
<dbReference type="PANTHER" id="PTHR12352:SF24">
    <property type="entry name" value="THYROGLOBULIN TYPE-1 DOMAIN-CONTAINING PROTEIN"/>
    <property type="match status" value="1"/>
</dbReference>
<keyword evidence="9" id="KW-1185">Reference proteome</keyword>
<gene>
    <name evidence="8" type="ORF">CALMAC_LOCUS3596</name>
</gene>
<organism evidence="8 9">
    <name type="scientific">Callosobruchus maculatus</name>
    <name type="common">Southern cowpea weevil</name>
    <name type="synonym">Pulse bruchid</name>
    <dbReference type="NCBI Taxonomy" id="64391"/>
    <lineage>
        <taxon>Eukaryota</taxon>
        <taxon>Metazoa</taxon>
        <taxon>Ecdysozoa</taxon>
        <taxon>Arthropoda</taxon>
        <taxon>Hexapoda</taxon>
        <taxon>Insecta</taxon>
        <taxon>Pterygota</taxon>
        <taxon>Neoptera</taxon>
        <taxon>Endopterygota</taxon>
        <taxon>Coleoptera</taxon>
        <taxon>Polyphaga</taxon>
        <taxon>Cucujiformia</taxon>
        <taxon>Chrysomeloidea</taxon>
        <taxon>Chrysomelidae</taxon>
        <taxon>Bruchinae</taxon>
        <taxon>Bruchini</taxon>
        <taxon>Callosobruchus</taxon>
    </lineage>
</organism>
<evidence type="ECO:0000256" key="2">
    <source>
        <dbReference type="ARBA" id="ARBA00022525"/>
    </source>
</evidence>
<dbReference type="InterPro" id="IPR036857">
    <property type="entry name" value="Thyroglobulin_1_sf"/>
</dbReference>
<keyword evidence="2" id="KW-0964">Secreted</keyword>
<feature type="domain" description="Thyroglobulin type-1" evidence="7">
    <location>
        <begin position="337"/>
        <end position="402"/>
    </location>
</feature>
<sequence>MKPNKGLFFFAYFIFKVKCDVNILCTSNICKDIKCEPVSDFCDQQNATHRGITFPSPTTCNCCKDYCVEYLNEGERCSVGNPSSPPATKMCGPGLQCKTQTDLDDDGICSRMVTDCTKKQDEYDERRSKGTLGSMELRPECDEEGYFASYRCIPGQSCYCVSKSGSRIFGESDFSGVPSFTMQCKCSRDYEEALLVTGQDLGPHQHFRCSADGSYDELQCIGEKCLCVNRFDGSPTYPDDPLVDINRISSKTLNCYTAMRPGLYYRNCEDEYFQALKNLEEMVKDATFDEIFNYELPKCDIDGTYKAVQENATHKMCVDKDKKILLAIDKSNSLAEKMDCKCLRATSIMSTVEKPTCDKETGNYETIQCRRGICRCVDSDGNQVCNKSPCEVGVQEKNTLVCL</sequence>
<dbReference type="EMBL" id="CAACVG010005024">
    <property type="protein sequence ID" value="VEN38843.1"/>
    <property type="molecule type" value="Genomic_DNA"/>
</dbReference>
<evidence type="ECO:0000313" key="8">
    <source>
        <dbReference type="EMBL" id="VEN38843.1"/>
    </source>
</evidence>
<reference evidence="8 9" key="1">
    <citation type="submission" date="2019-01" db="EMBL/GenBank/DDBJ databases">
        <authorList>
            <person name="Sayadi A."/>
        </authorList>
    </citation>
    <scope>NUCLEOTIDE SEQUENCE [LARGE SCALE GENOMIC DNA]</scope>
</reference>
<evidence type="ECO:0000256" key="6">
    <source>
        <dbReference type="SAM" id="SignalP"/>
    </source>
</evidence>
<keyword evidence="6" id="KW-0732">Signal</keyword>
<feature type="chain" id="PRO_5024935432" description="Thyroglobulin type-1 domain-containing protein" evidence="6">
    <location>
        <begin position="20"/>
        <end position="403"/>
    </location>
</feature>
<dbReference type="SMART" id="SM00211">
    <property type="entry name" value="TY"/>
    <property type="match status" value="4"/>
</dbReference>
<comment type="caution">
    <text evidence="5">Lacks conserved residue(s) required for the propagation of feature annotation.</text>
</comment>
<feature type="signal peptide" evidence="6">
    <location>
        <begin position="1"/>
        <end position="19"/>
    </location>
</feature>
<dbReference type="SUPFAM" id="SSF57610">
    <property type="entry name" value="Thyroglobulin type-1 domain"/>
    <property type="match status" value="4"/>
</dbReference>
<keyword evidence="3" id="KW-0677">Repeat</keyword>